<dbReference type="GeneID" id="136071940"/>
<dbReference type="InterPro" id="IPR010987">
    <property type="entry name" value="Glutathione-S-Trfase_C-like"/>
</dbReference>
<dbReference type="RefSeq" id="XP_065653888.1">
    <property type="nucleotide sequence ID" value="XM_065797816.1"/>
</dbReference>
<name>A0ABM4BXD5_HYDVU</name>
<accession>A0ABM4BXD5</accession>
<dbReference type="Proteomes" id="UP001652625">
    <property type="component" value="Chromosome 05"/>
</dbReference>
<dbReference type="PANTHER" id="PTHR43917">
    <property type="match status" value="1"/>
</dbReference>
<evidence type="ECO:0000259" key="3">
    <source>
        <dbReference type="PROSITE" id="PS50404"/>
    </source>
</evidence>
<dbReference type="InterPro" id="IPR004046">
    <property type="entry name" value="GST_C"/>
</dbReference>
<dbReference type="Pfam" id="PF00043">
    <property type="entry name" value="GST_C"/>
    <property type="match status" value="1"/>
</dbReference>
<dbReference type="InterPro" id="IPR040079">
    <property type="entry name" value="Glutathione_S-Trfase"/>
</dbReference>
<sequence>MKLYQVKISPCCRAVWLYCLHNKLDIELIDVDIFGGELSKPMFRALNAYGEVPVLVDGELIVANAVPIILYLAEKYTNFSCFGISKSQEMKVKSMLDWASSKLHQTAGYRLVYPNFLEPYQLEDDATESLIEKGTVELTSLLESIERIFLASDQYLTGDLPTIADYYIATVIVQLEWINFDLKLWPKLNNWLVNIKKSEYWSLVHEKHEGFLIEMTKHED</sequence>
<feature type="domain" description="GST C-terminal" evidence="4">
    <location>
        <begin position="85"/>
        <end position="220"/>
    </location>
</feature>
<dbReference type="InterPro" id="IPR051369">
    <property type="entry name" value="GST_Theta"/>
</dbReference>
<evidence type="ECO:0000313" key="5">
    <source>
        <dbReference type="Proteomes" id="UP001652625"/>
    </source>
</evidence>
<evidence type="ECO:0000256" key="1">
    <source>
        <dbReference type="ARBA" id="ARBA00004496"/>
    </source>
</evidence>
<dbReference type="SUPFAM" id="SSF52833">
    <property type="entry name" value="Thioredoxin-like"/>
    <property type="match status" value="1"/>
</dbReference>
<dbReference type="PROSITE" id="PS50405">
    <property type="entry name" value="GST_CTER"/>
    <property type="match status" value="1"/>
</dbReference>
<dbReference type="PROSITE" id="PS50404">
    <property type="entry name" value="GST_NTER"/>
    <property type="match status" value="1"/>
</dbReference>
<dbReference type="PANTHER" id="PTHR43917:SF8">
    <property type="entry name" value="GH16740P-RELATED"/>
    <property type="match status" value="1"/>
</dbReference>
<evidence type="ECO:0000256" key="2">
    <source>
        <dbReference type="ARBA" id="ARBA00022490"/>
    </source>
</evidence>
<dbReference type="SUPFAM" id="SSF47616">
    <property type="entry name" value="GST C-terminal domain-like"/>
    <property type="match status" value="1"/>
</dbReference>
<organism evidence="5 6">
    <name type="scientific">Hydra vulgaris</name>
    <name type="common">Hydra</name>
    <name type="synonym">Hydra attenuata</name>
    <dbReference type="NCBI Taxonomy" id="6087"/>
    <lineage>
        <taxon>Eukaryota</taxon>
        <taxon>Metazoa</taxon>
        <taxon>Cnidaria</taxon>
        <taxon>Hydrozoa</taxon>
        <taxon>Hydroidolina</taxon>
        <taxon>Anthoathecata</taxon>
        <taxon>Aplanulata</taxon>
        <taxon>Hydridae</taxon>
        <taxon>Hydra</taxon>
    </lineage>
</organism>
<dbReference type="Gene3D" id="3.40.30.10">
    <property type="entry name" value="Glutaredoxin"/>
    <property type="match status" value="1"/>
</dbReference>
<proteinExistence type="predicted"/>
<evidence type="ECO:0000259" key="4">
    <source>
        <dbReference type="PROSITE" id="PS50405"/>
    </source>
</evidence>
<gene>
    <name evidence="6" type="primary">LOC136071940</name>
</gene>
<keyword evidence="5" id="KW-1185">Reference proteome</keyword>
<dbReference type="Gene3D" id="1.20.1050.10">
    <property type="match status" value="1"/>
</dbReference>
<feature type="domain" description="GST N-terminal" evidence="3">
    <location>
        <begin position="1"/>
        <end position="80"/>
    </location>
</feature>
<dbReference type="SFLD" id="SFLDG00358">
    <property type="entry name" value="Main_(cytGST)"/>
    <property type="match status" value="1"/>
</dbReference>
<dbReference type="InterPro" id="IPR036282">
    <property type="entry name" value="Glutathione-S-Trfase_C_sf"/>
</dbReference>
<keyword evidence="2" id="KW-0963">Cytoplasm</keyword>
<comment type="subcellular location">
    <subcellularLocation>
        <location evidence="1">Cytoplasm</location>
    </subcellularLocation>
</comment>
<dbReference type="InterPro" id="IPR036249">
    <property type="entry name" value="Thioredoxin-like_sf"/>
</dbReference>
<dbReference type="InterPro" id="IPR004045">
    <property type="entry name" value="Glutathione_S-Trfase_N"/>
</dbReference>
<protein>
    <submittedName>
        <fullName evidence="6">Glutathione S-transferase theta-1-like</fullName>
    </submittedName>
</protein>
<dbReference type="Pfam" id="PF13417">
    <property type="entry name" value="GST_N_3"/>
    <property type="match status" value="1"/>
</dbReference>
<evidence type="ECO:0000313" key="6">
    <source>
        <dbReference type="RefSeq" id="XP_065653888.1"/>
    </source>
</evidence>
<reference evidence="6" key="1">
    <citation type="submission" date="2025-08" db="UniProtKB">
        <authorList>
            <consortium name="RefSeq"/>
        </authorList>
    </citation>
    <scope>IDENTIFICATION</scope>
</reference>
<dbReference type="SFLD" id="SFLDS00019">
    <property type="entry name" value="Glutathione_Transferase_(cytos"/>
    <property type="match status" value="1"/>
</dbReference>